<keyword evidence="2" id="KW-0472">Membrane</keyword>
<reference evidence="3 4" key="1">
    <citation type="submission" date="2016-01" db="EMBL/GenBank/DDBJ databases">
        <title>Complete genome sequence of strain Lentibacillus amyloliquefaciens LAM0015T isolated from saline sediment.</title>
        <authorList>
            <person name="Wang J.-L."/>
            <person name="He M.-X."/>
        </authorList>
    </citation>
    <scope>NUCLEOTIDE SEQUENCE [LARGE SCALE GENOMIC DNA]</scope>
    <source>
        <strain evidence="3 4">LAM0015</strain>
    </source>
</reference>
<protein>
    <submittedName>
        <fullName evidence="3">Protein xpaC</fullName>
    </submittedName>
</protein>
<dbReference type="Proteomes" id="UP000050331">
    <property type="component" value="Chromosome"/>
</dbReference>
<proteinExistence type="predicted"/>
<keyword evidence="1" id="KW-0175">Coiled coil</keyword>
<dbReference type="RefSeq" id="WP_068442346.1">
    <property type="nucleotide sequence ID" value="NZ_CP013862.1"/>
</dbReference>
<evidence type="ECO:0000256" key="1">
    <source>
        <dbReference type="SAM" id="Coils"/>
    </source>
</evidence>
<dbReference type="Pfam" id="PF10112">
    <property type="entry name" value="Halogen_Hydrol"/>
    <property type="match status" value="1"/>
</dbReference>
<keyword evidence="4" id="KW-1185">Reference proteome</keyword>
<evidence type="ECO:0000313" key="4">
    <source>
        <dbReference type="Proteomes" id="UP000050331"/>
    </source>
</evidence>
<keyword evidence="2" id="KW-1133">Transmembrane helix</keyword>
<keyword evidence="2" id="KW-0812">Transmembrane</keyword>
<dbReference type="OrthoDB" id="2081028at2"/>
<gene>
    <name evidence="3" type="ORF">AOX59_04345</name>
</gene>
<dbReference type="AlphaFoldDB" id="A0A0U3NM62"/>
<accession>A0A0U3NM62</accession>
<evidence type="ECO:0000256" key="2">
    <source>
        <dbReference type="SAM" id="Phobius"/>
    </source>
</evidence>
<dbReference type="InterPro" id="IPR018770">
    <property type="entry name" value="ChloroindolylP_hydrolase"/>
</dbReference>
<dbReference type="STRING" id="1472767.AOX59_04345"/>
<dbReference type="EMBL" id="CP013862">
    <property type="protein sequence ID" value="ALX47899.1"/>
    <property type="molecule type" value="Genomic_DNA"/>
</dbReference>
<feature type="coiled-coil region" evidence="1">
    <location>
        <begin position="70"/>
        <end position="97"/>
    </location>
</feature>
<evidence type="ECO:0000313" key="3">
    <source>
        <dbReference type="EMBL" id="ALX47899.1"/>
    </source>
</evidence>
<dbReference type="KEGG" id="lao:AOX59_04345"/>
<sequence length="214" mass="24893">MRRFFSFIFRTTIGTSTAFLTGVISFFVLDAALLMSGLYAAVGGGTSYLLTKEVMHFRFLRQKGLTRKEYKYINENLIEAKTKIKRLQQTLSGIRNMRQAKEYLNILITVRKIYTNTKRDPQRFYKAEAFYYKHLDSLVTLMEKYAYLKSQPTNSEKINQSLKDTSKTITQLNATIQKDLHVMLRDDINTLHFELDVANQSFGKTDKHESEAIK</sequence>
<feature type="transmembrane region" description="Helical" evidence="2">
    <location>
        <begin position="7"/>
        <end position="27"/>
    </location>
</feature>
<organism evidence="3 4">
    <name type="scientific">Lentibacillus amyloliquefaciens</name>
    <dbReference type="NCBI Taxonomy" id="1472767"/>
    <lineage>
        <taxon>Bacteria</taxon>
        <taxon>Bacillati</taxon>
        <taxon>Bacillota</taxon>
        <taxon>Bacilli</taxon>
        <taxon>Bacillales</taxon>
        <taxon>Bacillaceae</taxon>
        <taxon>Lentibacillus</taxon>
    </lineage>
</organism>
<name>A0A0U3NM62_9BACI</name>